<dbReference type="EMBL" id="AP018515">
    <property type="protein sequence ID" value="BBC80757.1"/>
    <property type="molecule type" value="Genomic_DNA"/>
</dbReference>
<dbReference type="RefSeq" id="WP_048841443.1">
    <property type="nucleotide sequence ID" value="NZ_BAMX01000020.1"/>
</dbReference>
<feature type="transmembrane region" description="Helical" evidence="6">
    <location>
        <begin position="69"/>
        <end position="93"/>
    </location>
</feature>
<dbReference type="Proteomes" id="UP000270034">
    <property type="component" value="Chromosome"/>
</dbReference>
<dbReference type="EMBL" id="BAMX01000020">
    <property type="protein sequence ID" value="GAN66404.1"/>
    <property type="molecule type" value="Genomic_DNA"/>
</dbReference>
<feature type="domain" description="Major facilitator superfamily (MFS) profile" evidence="7">
    <location>
        <begin position="4"/>
        <end position="380"/>
    </location>
</feature>
<feature type="transmembrane region" description="Helical" evidence="6">
    <location>
        <begin position="99"/>
        <end position="119"/>
    </location>
</feature>
<dbReference type="PRINTS" id="PR01035">
    <property type="entry name" value="TCRTETA"/>
</dbReference>
<feature type="transmembrane region" description="Helical" evidence="6">
    <location>
        <begin position="131"/>
        <end position="153"/>
    </location>
</feature>
<evidence type="ECO:0000256" key="3">
    <source>
        <dbReference type="ARBA" id="ARBA00022692"/>
    </source>
</evidence>
<keyword evidence="3 6" id="KW-0812">Transmembrane</keyword>
<dbReference type="SUPFAM" id="SSF103473">
    <property type="entry name" value="MFS general substrate transporter"/>
    <property type="match status" value="1"/>
</dbReference>
<reference evidence="8 11" key="2">
    <citation type="submission" date="2018-02" db="EMBL/GenBank/DDBJ databases">
        <title>Acetobacter orientalis genome.</title>
        <authorList>
            <person name="Nakashima N."/>
            <person name="Tamura T."/>
        </authorList>
    </citation>
    <scope>NUCLEOTIDE SEQUENCE [LARGE SCALE GENOMIC DNA]</scope>
    <source>
        <strain evidence="8 11">FAN1</strain>
    </source>
</reference>
<dbReference type="GO" id="GO:0005886">
    <property type="term" value="C:plasma membrane"/>
    <property type="evidence" value="ECO:0007669"/>
    <property type="project" value="UniProtKB-SubCell"/>
</dbReference>
<dbReference type="CDD" id="cd17324">
    <property type="entry name" value="MFS_NepI_like"/>
    <property type="match status" value="1"/>
</dbReference>
<dbReference type="Proteomes" id="UP000032670">
    <property type="component" value="Unassembled WGS sequence"/>
</dbReference>
<evidence type="ECO:0000256" key="6">
    <source>
        <dbReference type="SAM" id="Phobius"/>
    </source>
</evidence>
<dbReference type="Pfam" id="PF07690">
    <property type="entry name" value="MFS_1"/>
    <property type="match status" value="1"/>
</dbReference>
<evidence type="ECO:0000313" key="11">
    <source>
        <dbReference type="Proteomes" id="UP000270034"/>
    </source>
</evidence>
<evidence type="ECO:0000256" key="1">
    <source>
        <dbReference type="ARBA" id="ARBA00004651"/>
    </source>
</evidence>
<evidence type="ECO:0000256" key="4">
    <source>
        <dbReference type="ARBA" id="ARBA00022989"/>
    </source>
</evidence>
<dbReference type="KEGG" id="aot:AcetOri_orf03639"/>
<keyword evidence="2" id="KW-1003">Cell membrane</keyword>
<evidence type="ECO:0000313" key="10">
    <source>
        <dbReference type="Proteomes" id="UP000032670"/>
    </source>
</evidence>
<evidence type="ECO:0000259" key="7">
    <source>
        <dbReference type="PROSITE" id="PS50850"/>
    </source>
</evidence>
<feature type="transmembrane region" description="Helical" evidence="6">
    <location>
        <begin position="288"/>
        <end position="310"/>
    </location>
</feature>
<keyword evidence="10" id="KW-1185">Reference proteome</keyword>
<feature type="transmembrane region" description="Helical" evidence="6">
    <location>
        <begin position="199"/>
        <end position="223"/>
    </location>
</feature>
<keyword evidence="5 6" id="KW-0472">Membrane</keyword>
<organism evidence="8 11">
    <name type="scientific">Acetobacter orientalis</name>
    <dbReference type="NCBI Taxonomy" id="146474"/>
    <lineage>
        <taxon>Bacteria</taxon>
        <taxon>Pseudomonadati</taxon>
        <taxon>Pseudomonadota</taxon>
        <taxon>Alphaproteobacteria</taxon>
        <taxon>Acetobacterales</taxon>
        <taxon>Acetobacteraceae</taxon>
        <taxon>Acetobacter</taxon>
    </lineage>
</organism>
<proteinExistence type="predicted"/>
<feature type="transmembrane region" description="Helical" evidence="6">
    <location>
        <begin position="159"/>
        <end position="178"/>
    </location>
</feature>
<accession>A0A0D6NK24</accession>
<evidence type="ECO:0000313" key="8">
    <source>
        <dbReference type="EMBL" id="BBC80757.1"/>
    </source>
</evidence>
<dbReference type="AlphaFoldDB" id="A0A2Z5ZL55"/>
<keyword evidence="4 6" id="KW-1133">Transmembrane helix</keyword>
<feature type="transmembrane region" description="Helical" evidence="6">
    <location>
        <begin position="357"/>
        <end position="378"/>
    </location>
</feature>
<dbReference type="Gene3D" id="1.20.1250.20">
    <property type="entry name" value="MFS general substrate transporter like domains"/>
    <property type="match status" value="2"/>
</dbReference>
<evidence type="ECO:0000313" key="9">
    <source>
        <dbReference type="EMBL" id="GAN66404.1"/>
    </source>
</evidence>
<reference evidence="9 10" key="1">
    <citation type="submission" date="2012-11" db="EMBL/GenBank/DDBJ databases">
        <title>Whole genome sequence of Acetobacter orientalis 21F-2.</title>
        <authorList>
            <person name="Azuma Y."/>
            <person name="Higashiura N."/>
            <person name="Hirakawa H."/>
            <person name="Matsushita K."/>
        </authorList>
    </citation>
    <scope>NUCLEOTIDE SEQUENCE [LARGE SCALE GENOMIC DNA]</scope>
    <source>
        <strain evidence="9 10">21F-2</strain>
    </source>
</reference>
<feature type="transmembrane region" description="Helical" evidence="6">
    <location>
        <begin position="42"/>
        <end position="62"/>
    </location>
</feature>
<dbReference type="InterPro" id="IPR036259">
    <property type="entry name" value="MFS_trans_sf"/>
</dbReference>
<accession>A0A2Z5ZL55</accession>
<evidence type="ECO:0000256" key="2">
    <source>
        <dbReference type="ARBA" id="ARBA00022475"/>
    </source>
</evidence>
<dbReference type="GeneID" id="76204545"/>
<dbReference type="GO" id="GO:0022857">
    <property type="term" value="F:transmembrane transporter activity"/>
    <property type="evidence" value="ECO:0007669"/>
    <property type="project" value="InterPro"/>
</dbReference>
<dbReference type="InterPro" id="IPR001958">
    <property type="entry name" value="Tet-R_TetA/multi-R_MdtG-like"/>
</dbReference>
<dbReference type="PROSITE" id="PS50850">
    <property type="entry name" value="MFS"/>
    <property type="match status" value="1"/>
</dbReference>
<dbReference type="InterPro" id="IPR050189">
    <property type="entry name" value="MFS_Efflux_Transporters"/>
</dbReference>
<dbReference type="PANTHER" id="PTHR43124">
    <property type="entry name" value="PURINE EFFLUX PUMP PBUE"/>
    <property type="match status" value="1"/>
</dbReference>
<feature type="transmembrane region" description="Helical" evidence="6">
    <location>
        <begin position="235"/>
        <end position="255"/>
    </location>
</feature>
<gene>
    <name evidence="9" type="ORF">Abor_020_041</name>
    <name evidence="8" type="ORF">AcetOrient_orf03639</name>
</gene>
<protein>
    <submittedName>
        <fullName evidence="8">MFS transporter</fullName>
    </submittedName>
    <submittedName>
        <fullName evidence="9">Major facilitator superfamily arabinose transmembrane efflux protein</fullName>
    </submittedName>
</protein>
<sequence length="392" mass="41167">MPIALIALAVGAFGLGTTETIVMGLLPELSSGLGVSIAQAGLLVSGYALGVTVASPVVAVLTNAYSRRYTLLLTMAIFTLGNALSTVAPGYWALMVARVVTSFSHGTFYGAASVMACQLVPPHQRAKALSLVYIGLTLAMILGVPMGTVVAQFSSWRVAFGLIALIGLAAWLSIYAWIPQDKVSGPPVRLYAQLHAMTRPLVVTMMLVSLFTSASMFSLFTYITPFLHIRTGFTAHTIDLVLLLIGGGLCLGNLLGGRLADWKMLPSCAGLMAAVTTVQLLLVPGSLYAWSCLALLFLWGVFIYAPMAPLQSYVVTCSGSAPNIASAMNQSSFNLGNAIGAWAGSLLVAGPESYAKLPVLSAAFAAIGCVLVFIAKYFEKRMQAEQPTQNAA</sequence>
<dbReference type="InterPro" id="IPR020846">
    <property type="entry name" value="MFS_dom"/>
</dbReference>
<name>A0A2Z5ZL55_9PROT</name>
<comment type="subcellular location">
    <subcellularLocation>
        <location evidence="1">Cell membrane</location>
        <topology evidence="1">Multi-pass membrane protein</topology>
    </subcellularLocation>
</comment>
<dbReference type="PANTHER" id="PTHR43124:SF3">
    <property type="entry name" value="CHLORAMPHENICOL EFFLUX PUMP RV0191"/>
    <property type="match status" value="1"/>
</dbReference>
<evidence type="ECO:0000256" key="5">
    <source>
        <dbReference type="ARBA" id="ARBA00023136"/>
    </source>
</evidence>
<dbReference type="InterPro" id="IPR011701">
    <property type="entry name" value="MFS"/>
</dbReference>